<gene>
    <name evidence="1" type="ORF">LTS18_000950</name>
</gene>
<proteinExistence type="predicted"/>
<name>A0ACC3DF78_9PEZI</name>
<comment type="caution">
    <text evidence="1">The sequence shown here is derived from an EMBL/GenBank/DDBJ whole genome shotgun (WGS) entry which is preliminary data.</text>
</comment>
<accession>A0ACC3DF78</accession>
<evidence type="ECO:0000313" key="2">
    <source>
        <dbReference type="Proteomes" id="UP001186974"/>
    </source>
</evidence>
<protein>
    <submittedName>
        <fullName evidence="1">Uncharacterized protein</fullName>
    </submittedName>
</protein>
<dbReference type="EMBL" id="JAWDJW010005449">
    <property type="protein sequence ID" value="KAK3067744.1"/>
    <property type="molecule type" value="Genomic_DNA"/>
</dbReference>
<evidence type="ECO:0000313" key="1">
    <source>
        <dbReference type="EMBL" id="KAK3067744.1"/>
    </source>
</evidence>
<dbReference type="Proteomes" id="UP001186974">
    <property type="component" value="Unassembled WGS sequence"/>
</dbReference>
<organism evidence="1 2">
    <name type="scientific">Coniosporium uncinatum</name>
    <dbReference type="NCBI Taxonomy" id="93489"/>
    <lineage>
        <taxon>Eukaryota</taxon>
        <taxon>Fungi</taxon>
        <taxon>Dikarya</taxon>
        <taxon>Ascomycota</taxon>
        <taxon>Pezizomycotina</taxon>
        <taxon>Dothideomycetes</taxon>
        <taxon>Dothideomycetes incertae sedis</taxon>
        <taxon>Coniosporium</taxon>
    </lineage>
</organism>
<reference evidence="1" key="1">
    <citation type="submission" date="2024-09" db="EMBL/GenBank/DDBJ databases">
        <title>Black Yeasts Isolated from many extreme environments.</title>
        <authorList>
            <person name="Coleine C."/>
            <person name="Stajich J.E."/>
            <person name="Selbmann L."/>
        </authorList>
    </citation>
    <scope>NUCLEOTIDE SEQUENCE</scope>
    <source>
        <strain evidence="1">CCFEE 5737</strain>
    </source>
</reference>
<keyword evidence="2" id="KW-1185">Reference proteome</keyword>
<sequence length="197" mass="21748">MANEYERQQLHYKPLPEYSLMMTLQGHSAAVNAIQILDGQIVSASGDRHVKVWDVRTGACLKTVPGHLKGIACVQFDGRRIVSGSSDDTVRIFDRVTGAEVACLKGHLNLVRTVQARFGDLPGNEEELEAEARAVDERFFAAREKETTPRQLTREQRHNRNAGSRNPNDIFAYGAKLPPGGGGSKWARIVSGSYDET</sequence>
<feature type="non-terminal residue" evidence="1">
    <location>
        <position position="197"/>
    </location>
</feature>